<accession>A0A9D1RCZ8</accession>
<proteinExistence type="predicted"/>
<comment type="caution">
    <text evidence="2">The sequence shown here is derived from an EMBL/GenBank/DDBJ whole genome shotgun (WGS) entry which is preliminary data.</text>
</comment>
<feature type="signal peptide" evidence="1">
    <location>
        <begin position="1"/>
        <end position="22"/>
    </location>
</feature>
<dbReference type="Pfam" id="PF09548">
    <property type="entry name" value="Spore_III_AB"/>
    <property type="match status" value="1"/>
</dbReference>
<name>A0A9D1RCZ8_9FIRM</name>
<keyword evidence="1" id="KW-0732">Signal</keyword>
<evidence type="ECO:0000313" key="2">
    <source>
        <dbReference type="EMBL" id="HIW84281.1"/>
    </source>
</evidence>
<evidence type="ECO:0000256" key="1">
    <source>
        <dbReference type="SAM" id="SignalP"/>
    </source>
</evidence>
<feature type="chain" id="PRO_5038909377" evidence="1">
    <location>
        <begin position="23"/>
        <end position="172"/>
    </location>
</feature>
<gene>
    <name evidence="2" type="ORF">H9873_08160</name>
</gene>
<reference evidence="2" key="1">
    <citation type="journal article" date="2021" name="PeerJ">
        <title>Extensive microbial diversity within the chicken gut microbiome revealed by metagenomics and culture.</title>
        <authorList>
            <person name="Gilroy R."/>
            <person name="Ravi A."/>
            <person name="Getino M."/>
            <person name="Pursley I."/>
            <person name="Horton D.L."/>
            <person name="Alikhan N.F."/>
            <person name="Baker D."/>
            <person name="Gharbi K."/>
            <person name="Hall N."/>
            <person name="Watson M."/>
            <person name="Adriaenssens E.M."/>
            <person name="Foster-Nyarko E."/>
            <person name="Jarju S."/>
            <person name="Secka A."/>
            <person name="Antonio M."/>
            <person name="Oren A."/>
            <person name="Chaudhuri R.R."/>
            <person name="La Ragione R."/>
            <person name="Hildebrand F."/>
            <person name="Pallen M.J."/>
        </authorList>
    </citation>
    <scope>NUCLEOTIDE SEQUENCE</scope>
    <source>
        <strain evidence="2">ChiSxjej1B13-11762</strain>
    </source>
</reference>
<dbReference type="AlphaFoldDB" id="A0A9D1RCZ8"/>
<evidence type="ECO:0000313" key="3">
    <source>
        <dbReference type="Proteomes" id="UP000824263"/>
    </source>
</evidence>
<dbReference type="InterPro" id="IPR014198">
    <property type="entry name" value="Spore_III_AB"/>
</dbReference>
<reference evidence="2" key="2">
    <citation type="submission" date="2021-04" db="EMBL/GenBank/DDBJ databases">
        <authorList>
            <person name="Gilroy R."/>
        </authorList>
    </citation>
    <scope>NUCLEOTIDE SEQUENCE</scope>
    <source>
        <strain evidence="2">ChiSxjej1B13-11762</strain>
    </source>
</reference>
<sequence>MMKIAGAILVIGATSLMGAAKAGDIRGQYTQLLRLQRLICSLQGEMRYARSHLGEIFEAIGRQEEEPYRSWLLGLGREMGKRQKGTFAGIWAESIEDSLGDSRLPSKEIERLKALGSQLGCADLKLQLCTIDLYLEQLAGTIGEAREEMKTKVRLCHCLGVMSGMFVAVLLL</sequence>
<dbReference type="EMBL" id="DXGF01000141">
    <property type="protein sequence ID" value="HIW84281.1"/>
    <property type="molecule type" value="Genomic_DNA"/>
</dbReference>
<dbReference type="PIRSF" id="PIRSF021435">
    <property type="entry name" value="SpoIIIAB"/>
    <property type="match status" value="1"/>
</dbReference>
<organism evidence="2 3">
    <name type="scientific">Candidatus Dorea gallistercoris</name>
    <dbReference type="NCBI Taxonomy" id="2838542"/>
    <lineage>
        <taxon>Bacteria</taxon>
        <taxon>Bacillati</taxon>
        <taxon>Bacillota</taxon>
        <taxon>Clostridia</taxon>
        <taxon>Lachnospirales</taxon>
        <taxon>Lachnospiraceae</taxon>
        <taxon>Dorea</taxon>
    </lineage>
</organism>
<protein>
    <submittedName>
        <fullName evidence="2">Stage III sporulation protein AB</fullName>
    </submittedName>
</protein>
<dbReference type="Proteomes" id="UP000824263">
    <property type="component" value="Unassembled WGS sequence"/>
</dbReference>